<reference evidence="5 6" key="1">
    <citation type="submission" date="2018-05" db="EMBL/GenBank/DDBJ databases">
        <title>Genomic Encyclopedia of Type Strains, Phase IV (KMG-IV): sequencing the most valuable type-strain genomes for metagenomic binning, comparative biology and taxonomic classification.</title>
        <authorList>
            <person name="Goeker M."/>
        </authorList>
    </citation>
    <scope>NUCLEOTIDE SEQUENCE [LARGE SCALE GENOMIC DNA]</scope>
    <source>
        <strain evidence="5 6">DSM 44717</strain>
    </source>
</reference>
<organism evidence="5 6">
    <name type="scientific">Nocardia neocaledoniensis</name>
    <dbReference type="NCBI Taxonomy" id="236511"/>
    <lineage>
        <taxon>Bacteria</taxon>
        <taxon>Bacillati</taxon>
        <taxon>Actinomycetota</taxon>
        <taxon>Actinomycetes</taxon>
        <taxon>Mycobacteriales</taxon>
        <taxon>Nocardiaceae</taxon>
        <taxon>Nocardia</taxon>
    </lineage>
</organism>
<evidence type="ECO:0000259" key="4">
    <source>
        <dbReference type="PROSITE" id="PS50977"/>
    </source>
</evidence>
<dbReference type="SUPFAM" id="SSF46689">
    <property type="entry name" value="Homeodomain-like"/>
    <property type="match status" value="1"/>
</dbReference>
<dbReference type="RefSeq" id="WP_110038515.1">
    <property type="nucleotide sequence ID" value="NZ_QGTL01000005.1"/>
</dbReference>
<comment type="caution">
    <text evidence="5">The sequence shown here is derived from an EMBL/GenBank/DDBJ whole genome shotgun (WGS) entry which is preliminary data.</text>
</comment>
<dbReference type="Pfam" id="PF00440">
    <property type="entry name" value="TetR_N"/>
    <property type="match status" value="1"/>
</dbReference>
<dbReference type="PANTHER" id="PTHR30055">
    <property type="entry name" value="HTH-TYPE TRANSCRIPTIONAL REGULATOR RUTR"/>
    <property type="match status" value="1"/>
</dbReference>
<dbReference type="InterPro" id="IPR009057">
    <property type="entry name" value="Homeodomain-like_sf"/>
</dbReference>
<dbReference type="PANTHER" id="PTHR30055:SF160">
    <property type="entry name" value="TRANSCRIPTIONAL REGULATORY PROTEIN (PROBABLY ASNC-FAMILY)-RELATED"/>
    <property type="match status" value="1"/>
</dbReference>
<sequence>MTEASVHGAIRPSARGVRGDGRRAHRRRAVVAAARDVFVVNGFHGARMAEISAHAGISKPVLYDHFATKLDLYLAVLQQYLDRMVADVRAAVVAGDTARSKTRGAVAVYFDFVDDDPGGHILVFESAVPSEPSVEWRVRCALSACAELVAAELRGAGVADTSARMYAWSMVGISRLAARHWLDAGRPIPKRDAVDVAAALCWSGLSGVERKPALRPSIERTTSYALRPA</sequence>
<keyword evidence="6" id="KW-1185">Reference proteome</keyword>
<dbReference type="InterPro" id="IPR001647">
    <property type="entry name" value="HTH_TetR"/>
</dbReference>
<dbReference type="InterPro" id="IPR050109">
    <property type="entry name" value="HTH-type_TetR-like_transc_reg"/>
</dbReference>
<protein>
    <submittedName>
        <fullName evidence="5">TetR family transcriptional regulator</fullName>
    </submittedName>
</protein>
<dbReference type="InterPro" id="IPR036271">
    <property type="entry name" value="Tet_transcr_reg_TetR-rel_C_sf"/>
</dbReference>
<dbReference type="Proteomes" id="UP000246410">
    <property type="component" value="Unassembled WGS sequence"/>
</dbReference>
<evidence type="ECO:0000313" key="5">
    <source>
        <dbReference type="EMBL" id="PWV75165.1"/>
    </source>
</evidence>
<dbReference type="EMBL" id="QGTL01000005">
    <property type="protein sequence ID" value="PWV75165.1"/>
    <property type="molecule type" value="Genomic_DNA"/>
</dbReference>
<feature type="region of interest" description="Disordered" evidence="3">
    <location>
        <begin position="1"/>
        <end position="22"/>
    </location>
</feature>
<proteinExistence type="predicted"/>
<accession>A0A317NJ66</accession>
<feature type="domain" description="HTH tetR-type" evidence="4">
    <location>
        <begin position="24"/>
        <end position="84"/>
    </location>
</feature>
<keyword evidence="1 2" id="KW-0238">DNA-binding</keyword>
<evidence type="ECO:0000256" key="1">
    <source>
        <dbReference type="ARBA" id="ARBA00023125"/>
    </source>
</evidence>
<gene>
    <name evidence="5" type="ORF">DFR69_105239</name>
</gene>
<dbReference type="GO" id="GO:0003700">
    <property type="term" value="F:DNA-binding transcription factor activity"/>
    <property type="evidence" value="ECO:0007669"/>
    <property type="project" value="TreeGrafter"/>
</dbReference>
<evidence type="ECO:0000313" key="6">
    <source>
        <dbReference type="Proteomes" id="UP000246410"/>
    </source>
</evidence>
<dbReference type="Gene3D" id="1.10.357.10">
    <property type="entry name" value="Tetracycline Repressor, domain 2"/>
    <property type="match status" value="1"/>
</dbReference>
<dbReference type="PRINTS" id="PR00455">
    <property type="entry name" value="HTHTETR"/>
</dbReference>
<dbReference type="PROSITE" id="PS50977">
    <property type="entry name" value="HTH_TETR_2"/>
    <property type="match status" value="1"/>
</dbReference>
<dbReference type="AlphaFoldDB" id="A0A317NJ66"/>
<name>A0A317NJ66_9NOCA</name>
<evidence type="ECO:0000256" key="2">
    <source>
        <dbReference type="PROSITE-ProRule" id="PRU00335"/>
    </source>
</evidence>
<dbReference type="SUPFAM" id="SSF48498">
    <property type="entry name" value="Tetracyclin repressor-like, C-terminal domain"/>
    <property type="match status" value="1"/>
</dbReference>
<feature type="DNA-binding region" description="H-T-H motif" evidence="2">
    <location>
        <begin position="47"/>
        <end position="66"/>
    </location>
</feature>
<dbReference type="GO" id="GO:0000976">
    <property type="term" value="F:transcription cis-regulatory region binding"/>
    <property type="evidence" value="ECO:0007669"/>
    <property type="project" value="TreeGrafter"/>
</dbReference>
<evidence type="ECO:0000256" key="3">
    <source>
        <dbReference type="SAM" id="MobiDB-lite"/>
    </source>
</evidence>